<evidence type="ECO:0000256" key="3">
    <source>
        <dbReference type="ARBA" id="ARBA00006958"/>
    </source>
</evidence>
<evidence type="ECO:0000313" key="9">
    <source>
        <dbReference type="EnsemblMetazoa" id="AALFPA23_001275.P38501"/>
    </source>
</evidence>
<reference evidence="10" key="1">
    <citation type="journal article" date="2015" name="Proc. Natl. Acad. Sci. U.S.A.">
        <title>Genome sequence of the Asian Tiger mosquito, Aedes albopictus, reveals insights into its biology, genetics, and evolution.</title>
        <authorList>
            <person name="Chen X.G."/>
            <person name="Jiang X."/>
            <person name="Gu J."/>
            <person name="Xu M."/>
            <person name="Wu Y."/>
            <person name="Deng Y."/>
            <person name="Zhang C."/>
            <person name="Bonizzoni M."/>
            <person name="Dermauw W."/>
            <person name="Vontas J."/>
            <person name="Armbruster P."/>
            <person name="Huang X."/>
            <person name="Yang Y."/>
            <person name="Zhang H."/>
            <person name="He W."/>
            <person name="Peng H."/>
            <person name="Liu Y."/>
            <person name="Wu K."/>
            <person name="Chen J."/>
            <person name="Lirakis M."/>
            <person name="Topalis P."/>
            <person name="Van Leeuwen T."/>
            <person name="Hall A.B."/>
            <person name="Jiang X."/>
            <person name="Thorpe C."/>
            <person name="Mueller R.L."/>
            <person name="Sun C."/>
            <person name="Waterhouse R.M."/>
            <person name="Yan G."/>
            <person name="Tu Z.J."/>
            <person name="Fang X."/>
            <person name="James A.A."/>
        </authorList>
    </citation>
    <scope>NUCLEOTIDE SEQUENCE [LARGE SCALE GENOMIC DNA]</scope>
    <source>
        <strain evidence="10">Foshan</strain>
    </source>
</reference>
<keyword evidence="7" id="KW-0539">Nucleus</keyword>
<dbReference type="GeneID" id="115260339"/>
<protein>
    <recommendedName>
        <fullName evidence="8">DDE Tnp4 domain-containing protein</fullName>
    </recommendedName>
</protein>
<comment type="cofactor">
    <cofactor evidence="1">
        <name>a divalent metal cation</name>
        <dbReference type="ChEBI" id="CHEBI:60240"/>
    </cofactor>
</comment>
<accession>A0ABM1XNF3</accession>
<keyword evidence="5" id="KW-0479">Metal-binding</keyword>
<organism evidence="9 10">
    <name type="scientific">Aedes albopictus</name>
    <name type="common">Asian tiger mosquito</name>
    <name type="synonym">Stegomyia albopicta</name>
    <dbReference type="NCBI Taxonomy" id="7160"/>
    <lineage>
        <taxon>Eukaryota</taxon>
        <taxon>Metazoa</taxon>
        <taxon>Ecdysozoa</taxon>
        <taxon>Arthropoda</taxon>
        <taxon>Hexapoda</taxon>
        <taxon>Insecta</taxon>
        <taxon>Pterygota</taxon>
        <taxon>Neoptera</taxon>
        <taxon>Endopterygota</taxon>
        <taxon>Diptera</taxon>
        <taxon>Nematocera</taxon>
        <taxon>Culicoidea</taxon>
        <taxon>Culicidae</taxon>
        <taxon>Culicinae</taxon>
        <taxon>Aedini</taxon>
        <taxon>Aedes</taxon>
        <taxon>Stegomyia</taxon>
    </lineage>
</organism>
<evidence type="ECO:0000256" key="6">
    <source>
        <dbReference type="ARBA" id="ARBA00022801"/>
    </source>
</evidence>
<keyword evidence="6" id="KW-0378">Hydrolase</keyword>
<feature type="domain" description="DDE Tnp4" evidence="8">
    <location>
        <begin position="169"/>
        <end position="335"/>
    </location>
</feature>
<proteinExistence type="inferred from homology"/>
<evidence type="ECO:0000313" key="10">
    <source>
        <dbReference type="Proteomes" id="UP000069940"/>
    </source>
</evidence>
<dbReference type="InterPro" id="IPR027806">
    <property type="entry name" value="HARBI1_dom"/>
</dbReference>
<evidence type="ECO:0000259" key="8">
    <source>
        <dbReference type="Pfam" id="PF13359"/>
    </source>
</evidence>
<evidence type="ECO:0000256" key="5">
    <source>
        <dbReference type="ARBA" id="ARBA00022723"/>
    </source>
</evidence>
<comment type="subcellular location">
    <subcellularLocation>
        <location evidence="2">Nucleus</location>
    </subcellularLocation>
</comment>
<evidence type="ECO:0000256" key="4">
    <source>
        <dbReference type="ARBA" id="ARBA00022722"/>
    </source>
</evidence>
<name>A0ABM1XNF3_AEDAL</name>
<dbReference type="RefSeq" id="XP_062714032.1">
    <property type="nucleotide sequence ID" value="XM_062858048.1"/>
</dbReference>
<dbReference type="PANTHER" id="PTHR22930:SF269">
    <property type="entry name" value="NUCLEASE HARBI1-LIKE PROTEIN"/>
    <property type="match status" value="1"/>
</dbReference>
<evidence type="ECO:0000256" key="1">
    <source>
        <dbReference type="ARBA" id="ARBA00001968"/>
    </source>
</evidence>
<sequence>MDSSDEEFFASSNTVDFITNKQREYSVHPINQNRREDGEFYRLYSDLREFPEKFRSYTRMDMETFDFILDMIKAKLLKDWTNFNKQPIFPCERLIVTLRHLATGSSYTTHGFSFRMGRATVAAIVRETCQVLWEVLQPIYMPPPTEQMFRTVAEGFWTRWNFPNCVGAIDGKHIRIQCPAGAGSLYYNYKQYHSIVLQAVADSNCKFLMVEVGGYGKQSDGGTFNASDMFRMMNEGTLNVPPVTALPDPDLPTKMPHVFVGDEVYPLLRNLLRPYPRSSLCPECEYFNQRFSRARNCVECGFGIMSNKWRLLLKSIETTPESADDIVKAICILHNVIIDDNILFCTCFGYIFQ</sequence>
<dbReference type="InterPro" id="IPR045249">
    <property type="entry name" value="HARBI1-like"/>
</dbReference>
<dbReference type="EnsemblMetazoa" id="AALFPA23_001275.R38501">
    <property type="protein sequence ID" value="AALFPA23_001275.P38501"/>
    <property type="gene ID" value="AALFPA23_001275"/>
</dbReference>
<dbReference type="Proteomes" id="UP000069940">
    <property type="component" value="Unassembled WGS sequence"/>
</dbReference>
<reference evidence="9" key="2">
    <citation type="submission" date="2025-05" db="UniProtKB">
        <authorList>
            <consortium name="EnsemblMetazoa"/>
        </authorList>
    </citation>
    <scope>IDENTIFICATION</scope>
    <source>
        <strain evidence="9">Foshan</strain>
    </source>
</reference>
<keyword evidence="10" id="KW-1185">Reference proteome</keyword>
<comment type="similarity">
    <text evidence="3">Belongs to the HARBI1 family.</text>
</comment>
<evidence type="ECO:0000256" key="2">
    <source>
        <dbReference type="ARBA" id="ARBA00004123"/>
    </source>
</evidence>
<evidence type="ECO:0000256" key="7">
    <source>
        <dbReference type="ARBA" id="ARBA00023242"/>
    </source>
</evidence>
<dbReference type="Pfam" id="PF13359">
    <property type="entry name" value="DDE_Tnp_4"/>
    <property type="match status" value="1"/>
</dbReference>
<dbReference type="PANTHER" id="PTHR22930">
    <property type="match status" value="1"/>
</dbReference>
<keyword evidence="4" id="KW-0540">Nuclease</keyword>